<dbReference type="EMBL" id="JACPNR010000010">
    <property type="protein sequence ID" value="MBI2678802.1"/>
    <property type="molecule type" value="Genomic_DNA"/>
</dbReference>
<feature type="compositionally biased region" description="Low complexity" evidence="1">
    <location>
        <begin position="225"/>
        <end position="249"/>
    </location>
</feature>
<dbReference type="AlphaFoldDB" id="A0A932A930"/>
<keyword evidence="3" id="KW-0413">Isomerase</keyword>
<feature type="region of interest" description="Disordered" evidence="1">
    <location>
        <begin position="369"/>
        <end position="447"/>
    </location>
</feature>
<feature type="compositionally biased region" description="Basic and acidic residues" evidence="1">
    <location>
        <begin position="436"/>
        <end position="447"/>
    </location>
</feature>
<accession>A0A932A930</accession>
<protein>
    <submittedName>
        <fullName evidence="3">Peptidyl-prolyl cis-trans isomerase</fullName>
    </submittedName>
</protein>
<dbReference type="Gene3D" id="3.10.50.40">
    <property type="match status" value="1"/>
</dbReference>
<evidence type="ECO:0000313" key="3">
    <source>
        <dbReference type="EMBL" id="MBI2678802.1"/>
    </source>
</evidence>
<dbReference type="SUPFAM" id="SSF109998">
    <property type="entry name" value="Triger factor/SurA peptide-binding domain-like"/>
    <property type="match status" value="1"/>
</dbReference>
<reference evidence="3" key="1">
    <citation type="submission" date="2020-07" db="EMBL/GenBank/DDBJ databases">
        <title>Huge and variable diversity of episymbiotic CPR bacteria and DPANN archaea in groundwater ecosystems.</title>
        <authorList>
            <person name="He C.Y."/>
            <person name="Keren R."/>
            <person name="Whittaker M."/>
            <person name="Farag I.F."/>
            <person name="Doudna J."/>
            <person name="Cate J.H.D."/>
            <person name="Banfield J.F."/>
        </authorList>
    </citation>
    <scope>NUCLEOTIDE SEQUENCE</scope>
    <source>
        <strain evidence="3">NC_groundwater_580_Pr5_B-0.1um_64_19</strain>
    </source>
</reference>
<dbReference type="GO" id="GO:0003755">
    <property type="term" value="F:peptidyl-prolyl cis-trans isomerase activity"/>
    <property type="evidence" value="ECO:0007669"/>
    <property type="project" value="InterPro"/>
</dbReference>
<feature type="region of interest" description="Disordered" evidence="1">
    <location>
        <begin position="214"/>
        <end position="249"/>
    </location>
</feature>
<evidence type="ECO:0000256" key="2">
    <source>
        <dbReference type="SAM" id="SignalP"/>
    </source>
</evidence>
<evidence type="ECO:0000256" key="1">
    <source>
        <dbReference type="SAM" id="MobiDB-lite"/>
    </source>
</evidence>
<proteinExistence type="predicted"/>
<dbReference type="InterPro" id="IPR046357">
    <property type="entry name" value="PPIase_dom_sf"/>
</dbReference>
<feature type="signal peptide" evidence="2">
    <location>
        <begin position="1"/>
        <end position="34"/>
    </location>
</feature>
<gene>
    <name evidence="3" type="ORF">HYX28_08475</name>
</gene>
<keyword evidence="2" id="KW-0732">Signal</keyword>
<feature type="compositionally biased region" description="Basic and acidic residues" evidence="1">
    <location>
        <begin position="384"/>
        <end position="394"/>
    </location>
</feature>
<feature type="compositionally biased region" description="Low complexity" evidence="1">
    <location>
        <begin position="395"/>
        <end position="418"/>
    </location>
</feature>
<dbReference type="InterPro" id="IPR027304">
    <property type="entry name" value="Trigger_fact/SurA_dom_sf"/>
</dbReference>
<feature type="chain" id="PRO_5037917637" evidence="2">
    <location>
        <begin position="35"/>
        <end position="447"/>
    </location>
</feature>
<dbReference type="Proteomes" id="UP000779809">
    <property type="component" value="Unassembled WGS sequence"/>
</dbReference>
<comment type="caution">
    <text evidence="3">The sequence shown here is derived from an EMBL/GenBank/DDBJ whole genome shotgun (WGS) entry which is preliminary data.</text>
</comment>
<feature type="region of interest" description="Disordered" evidence="1">
    <location>
        <begin position="36"/>
        <end position="66"/>
    </location>
</feature>
<feature type="compositionally biased region" description="Low complexity" evidence="1">
    <location>
        <begin position="36"/>
        <end position="56"/>
    </location>
</feature>
<organism evidence="3 4">
    <name type="scientific">Candidatus Korobacter versatilis</name>
    <dbReference type="NCBI Taxonomy" id="658062"/>
    <lineage>
        <taxon>Bacteria</taxon>
        <taxon>Pseudomonadati</taxon>
        <taxon>Acidobacteriota</taxon>
        <taxon>Terriglobia</taxon>
        <taxon>Terriglobales</taxon>
        <taxon>Candidatus Korobacteraceae</taxon>
        <taxon>Candidatus Korobacter</taxon>
    </lineage>
</organism>
<evidence type="ECO:0000313" key="4">
    <source>
        <dbReference type="Proteomes" id="UP000779809"/>
    </source>
</evidence>
<name>A0A932A930_9BACT</name>
<sequence length="447" mass="47586">MLPLPASTSFTQEIPMLRRFATLVLASLTAVALAAQTAPATTPAKKPAKRAPASTTGKKPAADNAAMGPNTPVMFVGGLCALPSGPSAPAVAVPPRPGQPANACVRAVTKAQFERMVETLGPRAQSAEKTQLAEYYIHALVIDNVARQLKLDQDPAVVEAIWMGRVAALGEALHRHFQKQFANVPQAEVEAYYNSHKSEFEEPTIRRIVIPKPQHKAEVQPAPKAGEAPAPDSPSAAKPAATPAAPEVPYEQQVAARKAYSEKLLERAKTGEAFDKLQKDAFTVANINSAAPDTAAVAIHHGQLPPAHEEKVFALQGGQFSALIDEPSAYVFYKVESRRTVPLAEVSEDIKGALRNQKEDQTINQAFAAGKPQLNPAYFAKPEGAQKPEARPDSEAPQPSAPAQAQPEAPKQEAAPQAGTLQAEPPKTEPATQEPPKQEPPKEEAPK</sequence>